<feature type="compositionally biased region" description="Basic and acidic residues" evidence="3">
    <location>
        <begin position="607"/>
        <end position="651"/>
    </location>
</feature>
<feature type="compositionally biased region" description="Pro residues" evidence="3">
    <location>
        <begin position="22"/>
        <end position="32"/>
    </location>
</feature>
<feature type="compositionally biased region" description="Low complexity" evidence="3">
    <location>
        <begin position="381"/>
        <end position="391"/>
    </location>
</feature>
<dbReference type="GO" id="GO:0000226">
    <property type="term" value="P:microtubule cytoskeleton organization"/>
    <property type="evidence" value="ECO:0007669"/>
    <property type="project" value="TreeGrafter"/>
</dbReference>
<evidence type="ECO:0000313" key="5">
    <source>
        <dbReference type="Proteomes" id="UP000092124"/>
    </source>
</evidence>
<sequence length="1052" mass="118032">TQHVSTNATKIEGLGAVQGLPEPRPAPPPGSQPGPWWRQRRRLRPVAQEPPVVLNSALKMADHAFAGTSGNTSLRGLRERLVVMAQELAEERRRRRGINSSAVTIRRSSCIPANKEKQLLEKEQKAKLQYEKQLEERHRKLREQKEKDERRRVSAEEKRKQKQAEDKEKFKAVVSRTMERINRVDKQKRWSWEGRKTESKRSSSLHRKDNQLHPNVDHVDNKPGMTKYVFRYVTVPMFTSDELKSSMMFCKSSIKIPVPPKLEVTPMKKVETPLKEDVERPAKVNAETSPKMNMKAPSQANLDRPSEADVEIALYNMKDISEDKVEDISEDKVDISPKLNMEVLADMNSTRHPESNIEELPTVSEDASSSVGPSPIVSEDSSPAMSTGSSSSFVSVEISPIVSMYASLEESVDTSPELSMGSVSAVTSEGNLQTSFKNNGELNLEASVEAQPKMNYEASPKSPEVDKRYINLTTMKQLPSHLPHHRWSSFSTFGWLPPSPMKAEENQKIRPPSPLPGSSRLLTKTSLSYKVTPVQNIMYVPNALSTMTKKKEIIQKHMSNTDSGNKSVPSSESAMKVSVETHHVAFEEKGKKENEGVQKETNQSVAKKSESMAERVDEVPAEEFSPHKDEQQEKDLTKRHFKPPEEQKEQLQKGNNTMMKFQDSFETRKKEQERIMLQDLQERLERKKASEIPSNCPSEEDEADDEGETESDGDSLETFPSGMKTSLTRFKKFRKNAKRRPQKLMLLQAGSGEVDREKKIYFNGNMKAAKQNDPLDSPTQANGIKMPTKKPPNGTARTRKTREANSTVRSSLSVTTNQDWVCHKIIDLSHIIESPVIKTTAGSSKENLKDSMTTHQDPQAPFDNKKRGKPVSAPLTKALSNIHLAGRSTNPENPFACGCSRMAFGGKEEDSVSQQETCAQSTRMWLERAGDEDHSTWIPCSREPKGKEVSRNLDSFSSGLFWDALPACATLSKEAGGGKPVLLVKDDNTSHSPQDPAKLLRESSKNHKERDFAVFLNTDKEQTTLLEGIQLVTLLKCHTLVDDSPMPAQLPL</sequence>
<proteinExistence type="inferred from homology"/>
<feature type="region of interest" description="Disordered" evidence="3">
    <location>
        <begin position="685"/>
        <end position="727"/>
    </location>
</feature>
<feature type="region of interest" description="Disordered" evidence="3">
    <location>
        <begin position="768"/>
        <end position="810"/>
    </location>
</feature>
<evidence type="ECO:0000256" key="1">
    <source>
        <dbReference type="ARBA" id="ARBA00007525"/>
    </source>
</evidence>
<reference evidence="4 5" key="1">
    <citation type="submission" date="2016-06" db="EMBL/GenBank/DDBJ databases">
        <title>The Draft Genome Sequence and Annotation of the Desert Woodrat Neotoma lepida.</title>
        <authorList>
            <person name="Campbell M."/>
            <person name="Oakeson K.F."/>
            <person name="Yandell M."/>
            <person name="Halpert J.R."/>
            <person name="Dearing D."/>
        </authorList>
    </citation>
    <scope>NUCLEOTIDE SEQUENCE [LARGE SCALE GENOMIC DNA]</scope>
    <source>
        <strain evidence="4">417</strain>
        <tissue evidence="4">Liver</tissue>
    </source>
</reference>
<feature type="region of interest" description="Disordered" evidence="3">
    <location>
        <begin position="502"/>
        <end position="521"/>
    </location>
</feature>
<feature type="compositionally biased region" description="Basic and acidic residues" evidence="3">
    <location>
        <begin position="586"/>
        <end position="598"/>
    </location>
</feature>
<feature type="compositionally biased region" description="Polar residues" evidence="3">
    <location>
        <begin position="842"/>
        <end position="857"/>
    </location>
</feature>
<comment type="similarity">
    <text evidence="1">Belongs to the MAP7 family.</text>
</comment>
<gene>
    <name evidence="4" type="ORF">A6R68_02673</name>
</gene>
<organism evidence="4 5">
    <name type="scientific">Neotoma lepida</name>
    <name type="common">Desert woodrat</name>
    <dbReference type="NCBI Taxonomy" id="56216"/>
    <lineage>
        <taxon>Eukaryota</taxon>
        <taxon>Metazoa</taxon>
        <taxon>Chordata</taxon>
        <taxon>Craniata</taxon>
        <taxon>Vertebrata</taxon>
        <taxon>Euteleostomi</taxon>
        <taxon>Mammalia</taxon>
        <taxon>Eutheria</taxon>
        <taxon>Euarchontoglires</taxon>
        <taxon>Glires</taxon>
        <taxon>Rodentia</taxon>
        <taxon>Myomorpha</taxon>
        <taxon>Muroidea</taxon>
        <taxon>Cricetidae</taxon>
        <taxon>Neotominae</taxon>
        <taxon>Neotoma</taxon>
    </lineage>
</organism>
<feature type="region of interest" description="Disordered" evidence="3">
    <location>
        <begin position="842"/>
        <end position="870"/>
    </location>
</feature>
<feature type="region of interest" description="Disordered" evidence="3">
    <location>
        <begin position="349"/>
        <end position="391"/>
    </location>
</feature>
<feature type="region of interest" description="Disordered" evidence="3">
    <location>
        <begin position="1"/>
        <end position="48"/>
    </location>
</feature>
<accession>A0A1A6GRH0</accession>
<evidence type="ECO:0000313" key="4">
    <source>
        <dbReference type="EMBL" id="OBS68781.1"/>
    </source>
</evidence>
<comment type="caution">
    <text evidence="4">The sequence shown here is derived from an EMBL/GenBank/DDBJ whole genome shotgun (WGS) entry which is preliminary data.</text>
</comment>
<name>A0A1A6GRH0_NEOLE</name>
<feature type="non-terminal residue" evidence="4">
    <location>
        <position position="1"/>
    </location>
</feature>
<keyword evidence="2" id="KW-0175">Coiled coil</keyword>
<keyword evidence="5" id="KW-1185">Reference proteome</keyword>
<evidence type="ECO:0000256" key="2">
    <source>
        <dbReference type="ARBA" id="ARBA00023054"/>
    </source>
</evidence>
<dbReference type="GO" id="GO:0015630">
    <property type="term" value="C:microtubule cytoskeleton"/>
    <property type="evidence" value="ECO:0007669"/>
    <property type="project" value="TreeGrafter"/>
</dbReference>
<evidence type="ECO:0000256" key="3">
    <source>
        <dbReference type="SAM" id="MobiDB-lite"/>
    </source>
</evidence>
<dbReference type="AlphaFoldDB" id="A0A1A6GRH0"/>
<feature type="region of interest" description="Disordered" evidence="3">
    <location>
        <begin position="586"/>
        <end position="657"/>
    </location>
</feature>
<dbReference type="PANTHER" id="PTHR15073:SF5">
    <property type="entry name" value="MAP7 DOMAIN-CONTAINING PROTEIN 3"/>
    <property type="match status" value="1"/>
</dbReference>
<feature type="compositionally biased region" description="Acidic residues" evidence="3">
    <location>
        <begin position="698"/>
        <end position="715"/>
    </location>
</feature>
<evidence type="ECO:0008006" key="6">
    <source>
        <dbReference type="Google" id="ProtNLM"/>
    </source>
</evidence>
<dbReference type="Proteomes" id="UP000092124">
    <property type="component" value="Unassembled WGS sequence"/>
</dbReference>
<feature type="region of interest" description="Disordered" evidence="3">
    <location>
        <begin position="185"/>
        <end position="220"/>
    </location>
</feature>
<feature type="non-terminal residue" evidence="4">
    <location>
        <position position="1052"/>
    </location>
</feature>
<dbReference type="STRING" id="56216.A0A1A6GRH0"/>
<dbReference type="InterPro" id="IPR051483">
    <property type="entry name" value="MAP7_domain-containing"/>
</dbReference>
<dbReference type="EMBL" id="LZPO01075866">
    <property type="protein sequence ID" value="OBS68781.1"/>
    <property type="molecule type" value="Genomic_DNA"/>
</dbReference>
<dbReference type="OrthoDB" id="9950536at2759"/>
<dbReference type="PANTHER" id="PTHR15073">
    <property type="entry name" value="MICROTUBULE-ASSOCIATED PROTEIN"/>
    <property type="match status" value="1"/>
</dbReference>
<protein>
    <recommendedName>
        <fullName evidence="6">MAP7 domain-containing protein 3</fullName>
    </recommendedName>
</protein>
<feature type="region of interest" description="Disordered" evidence="3">
    <location>
        <begin position="139"/>
        <end position="169"/>
    </location>
</feature>